<dbReference type="AlphaFoldDB" id="A0A6I5A4Z6"/>
<dbReference type="RefSeq" id="WP_160847196.1">
    <property type="nucleotide sequence ID" value="NZ_WMEQ01000016.1"/>
</dbReference>
<name>A0A6I5A4Z6_9BACI</name>
<proteinExistence type="predicted"/>
<evidence type="ECO:0000313" key="2">
    <source>
        <dbReference type="Proteomes" id="UP000468638"/>
    </source>
</evidence>
<dbReference type="Proteomes" id="UP000468638">
    <property type="component" value="Unassembled WGS sequence"/>
</dbReference>
<gene>
    <name evidence="1" type="ORF">GLW05_17585</name>
</gene>
<dbReference type="OrthoDB" id="2692048at2"/>
<organism evidence="1 2">
    <name type="scientific">Pontibacillus yanchengensis</name>
    <dbReference type="NCBI Taxonomy" id="462910"/>
    <lineage>
        <taxon>Bacteria</taxon>
        <taxon>Bacillati</taxon>
        <taxon>Bacillota</taxon>
        <taxon>Bacilli</taxon>
        <taxon>Bacillales</taxon>
        <taxon>Bacillaceae</taxon>
        <taxon>Pontibacillus</taxon>
    </lineage>
</organism>
<evidence type="ECO:0000313" key="1">
    <source>
        <dbReference type="EMBL" id="MYL35394.1"/>
    </source>
</evidence>
<sequence>MKKIMSSVLISVVLVVALYFYFNSKLVHHDQLHHVKISNKHHVEEGGQSHYKITAGDKELIVENKTTYDLIQVGQKYNIEYEYAKSISPTILSIVDESEELEGGGH</sequence>
<reference evidence="1 2" key="1">
    <citation type="submission" date="2019-11" db="EMBL/GenBank/DDBJ databases">
        <title>Genome sequences of 17 halophilic strains isolated from different environments.</title>
        <authorList>
            <person name="Furrow R.E."/>
        </authorList>
    </citation>
    <scope>NUCLEOTIDE SEQUENCE [LARGE SCALE GENOMIC DNA]</scope>
    <source>
        <strain evidence="1 2">22514_16_FS</strain>
    </source>
</reference>
<protein>
    <submittedName>
        <fullName evidence="1">Uncharacterized protein</fullName>
    </submittedName>
</protein>
<accession>A0A6I5A4Z6</accession>
<dbReference type="EMBL" id="WMEQ01000016">
    <property type="protein sequence ID" value="MYL35394.1"/>
    <property type="molecule type" value="Genomic_DNA"/>
</dbReference>
<comment type="caution">
    <text evidence="1">The sequence shown here is derived from an EMBL/GenBank/DDBJ whole genome shotgun (WGS) entry which is preliminary data.</text>
</comment>